<dbReference type="Proteomes" id="UP000800092">
    <property type="component" value="Unassembled WGS sequence"/>
</dbReference>
<dbReference type="InterPro" id="IPR036249">
    <property type="entry name" value="Thioredoxin-like_sf"/>
</dbReference>
<sequence length="287" mass="31634">MLSQRRVRGIAVVVVVSILMVIYITTAAQSTQTSEFYTRTVAALDRKAKAARQEAADLEIKQRIAVREKIAQVNTDQDEKPPTEAEKLHAITGEKGAAQKPIIAPKKDDDSSEGEKSVAGRKKMKDDKYTEEGVAKVGNTEKGSSTTDKDETEEEHAVEVELNSILKRSPIIIFSKTYCPFSKKAKHILVEKYKIIPAPYVVELDEHPLGKLLQTALGKMTGRKTVPNVLINGKSIGGGDDVAALDDGKGSIMETVKSMGGKRIMTAELRKEETKPEMRRKAKRSMR</sequence>
<keyword evidence="2" id="KW-0175">Coiled coil</keyword>
<dbReference type="PANTHER" id="PTHR45694">
    <property type="entry name" value="GLUTAREDOXIN 2"/>
    <property type="match status" value="1"/>
</dbReference>
<dbReference type="GO" id="GO:0000324">
    <property type="term" value="C:fungal-type vacuole"/>
    <property type="evidence" value="ECO:0007669"/>
    <property type="project" value="TreeGrafter"/>
</dbReference>
<keyword evidence="4" id="KW-1133">Transmembrane helix</keyword>
<dbReference type="CDD" id="cd03419">
    <property type="entry name" value="GRX_GRXh_1_2_like"/>
    <property type="match status" value="1"/>
</dbReference>
<dbReference type="InterPro" id="IPR014025">
    <property type="entry name" value="Glutaredoxin_subgr"/>
</dbReference>
<reference evidence="6" key="1">
    <citation type="journal article" date="2020" name="Stud. Mycol.">
        <title>101 Dothideomycetes genomes: a test case for predicting lifestyles and emergence of pathogens.</title>
        <authorList>
            <person name="Haridas S."/>
            <person name="Albert R."/>
            <person name="Binder M."/>
            <person name="Bloem J."/>
            <person name="Labutti K."/>
            <person name="Salamov A."/>
            <person name="Andreopoulos B."/>
            <person name="Baker S."/>
            <person name="Barry K."/>
            <person name="Bills G."/>
            <person name="Bluhm B."/>
            <person name="Cannon C."/>
            <person name="Castanera R."/>
            <person name="Culley D."/>
            <person name="Daum C."/>
            <person name="Ezra D."/>
            <person name="Gonzalez J."/>
            <person name="Henrissat B."/>
            <person name="Kuo A."/>
            <person name="Liang C."/>
            <person name="Lipzen A."/>
            <person name="Lutzoni F."/>
            <person name="Magnuson J."/>
            <person name="Mondo S."/>
            <person name="Nolan M."/>
            <person name="Ohm R."/>
            <person name="Pangilinan J."/>
            <person name="Park H.-J."/>
            <person name="Ramirez L."/>
            <person name="Alfaro M."/>
            <person name="Sun H."/>
            <person name="Tritt A."/>
            <person name="Yoshinaga Y."/>
            <person name="Zwiers L.-H."/>
            <person name="Turgeon B."/>
            <person name="Goodwin S."/>
            <person name="Spatafora J."/>
            <person name="Crous P."/>
            <person name="Grigoriev I."/>
        </authorList>
    </citation>
    <scope>NUCLEOTIDE SEQUENCE</scope>
    <source>
        <strain evidence="6">Tuck. ex Michener</strain>
    </source>
</reference>
<evidence type="ECO:0000259" key="5">
    <source>
        <dbReference type="Pfam" id="PF00462"/>
    </source>
</evidence>
<feature type="domain" description="Glutaredoxin" evidence="5">
    <location>
        <begin position="171"/>
        <end position="236"/>
    </location>
</feature>
<evidence type="ECO:0000256" key="2">
    <source>
        <dbReference type="SAM" id="Coils"/>
    </source>
</evidence>
<organism evidence="6 7">
    <name type="scientific">Viridothelium virens</name>
    <name type="common">Speckled blister lichen</name>
    <name type="synonym">Trypethelium virens</name>
    <dbReference type="NCBI Taxonomy" id="1048519"/>
    <lineage>
        <taxon>Eukaryota</taxon>
        <taxon>Fungi</taxon>
        <taxon>Dikarya</taxon>
        <taxon>Ascomycota</taxon>
        <taxon>Pezizomycotina</taxon>
        <taxon>Dothideomycetes</taxon>
        <taxon>Dothideomycetes incertae sedis</taxon>
        <taxon>Trypetheliales</taxon>
        <taxon>Trypetheliaceae</taxon>
        <taxon>Viridothelium</taxon>
    </lineage>
</organism>
<dbReference type="SUPFAM" id="SSF52833">
    <property type="entry name" value="Thioredoxin-like"/>
    <property type="match status" value="1"/>
</dbReference>
<dbReference type="InterPro" id="IPR011899">
    <property type="entry name" value="Glutaredoxin_euk/vir"/>
</dbReference>
<evidence type="ECO:0000256" key="4">
    <source>
        <dbReference type="SAM" id="Phobius"/>
    </source>
</evidence>
<feature type="coiled-coil region" evidence="2">
    <location>
        <begin position="41"/>
        <end position="68"/>
    </location>
</feature>
<feature type="region of interest" description="Disordered" evidence="3">
    <location>
        <begin position="98"/>
        <end position="155"/>
    </location>
</feature>
<protein>
    <recommendedName>
        <fullName evidence="5">Glutaredoxin domain-containing protein</fullName>
    </recommendedName>
</protein>
<gene>
    <name evidence="6" type="ORF">EV356DRAFT_217181</name>
</gene>
<keyword evidence="4" id="KW-0472">Membrane</keyword>
<dbReference type="Pfam" id="PF00462">
    <property type="entry name" value="Glutaredoxin"/>
    <property type="match status" value="1"/>
</dbReference>
<dbReference type="NCBIfam" id="TIGR02180">
    <property type="entry name" value="GRX_euk"/>
    <property type="match status" value="1"/>
</dbReference>
<feature type="compositionally biased region" description="Basic and acidic residues" evidence="3">
    <location>
        <begin position="105"/>
        <end position="134"/>
    </location>
</feature>
<dbReference type="OrthoDB" id="423313at2759"/>
<dbReference type="GO" id="GO:0034599">
    <property type="term" value="P:cellular response to oxidative stress"/>
    <property type="evidence" value="ECO:0007669"/>
    <property type="project" value="TreeGrafter"/>
</dbReference>
<dbReference type="InterPro" id="IPR002109">
    <property type="entry name" value="Glutaredoxin"/>
</dbReference>
<name>A0A6A6H6M7_VIRVR</name>
<dbReference type="PROSITE" id="PS51354">
    <property type="entry name" value="GLUTAREDOXIN_2"/>
    <property type="match status" value="1"/>
</dbReference>
<dbReference type="Gene3D" id="3.40.30.10">
    <property type="entry name" value="Glutaredoxin"/>
    <property type="match status" value="1"/>
</dbReference>
<comment type="similarity">
    <text evidence="1">Belongs to the glutaredoxin family. Monothiol subfamily.</text>
</comment>
<dbReference type="GO" id="GO:0005796">
    <property type="term" value="C:Golgi lumen"/>
    <property type="evidence" value="ECO:0007669"/>
    <property type="project" value="TreeGrafter"/>
</dbReference>
<dbReference type="EMBL" id="ML991809">
    <property type="protein sequence ID" value="KAF2233173.1"/>
    <property type="molecule type" value="Genomic_DNA"/>
</dbReference>
<dbReference type="PANTHER" id="PTHR45694:SF5">
    <property type="entry name" value="GLUTAREDOXIN 2"/>
    <property type="match status" value="1"/>
</dbReference>
<feature type="transmembrane region" description="Helical" evidence="4">
    <location>
        <begin position="7"/>
        <end position="25"/>
    </location>
</feature>
<dbReference type="AlphaFoldDB" id="A0A6A6H6M7"/>
<evidence type="ECO:0000256" key="1">
    <source>
        <dbReference type="ARBA" id="ARBA00009630"/>
    </source>
</evidence>
<dbReference type="PRINTS" id="PR00160">
    <property type="entry name" value="GLUTAREDOXIN"/>
</dbReference>
<evidence type="ECO:0000313" key="7">
    <source>
        <dbReference type="Proteomes" id="UP000800092"/>
    </source>
</evidence>
<dbReference type="GO" id="GO:0005801">
    <property type="term" value="C:cis-Golgi network"/>
    <property type="evidence" value="ECO:0007669"/>
    <property type="project" value="UniProtKB-ARBA"/>
</dbReference>
<proteinExistence type="inferred from homology"/>
<evidence type="ECO:0000313" key="6">
    <source>
        <dbReference type="EMBL" id="KAF2233173.1"/>
    </source>
</evidence>
<keyword evidence="7" id="KW-1185">Reference proteome</keyword>
<keyword evidence="4" id="KW-0812">Transmembrane</keyword>
<evidence type="ECO:0000256" key="3">
    <source>
        <dbReference type="SAM" id="MobiDB-lite"/>
    </source>
</evidence>
<accession>A0A6A6H6M7</accession>
<dbReference type="FunFam" id="3.40.30.10:FF:000093">
    <property type="entry name" value="Glutaredoxin 2"/>
    <property type="match status" value="1"/>
</dbReference>
<dbReference type="GO" id="GO:0004362">
    <property type="term" value="F:glutathione-disulfide reductase (NADPH) activity"/>
    <property type="evidence" value="ECO:0007669"/>
    <property type="project" value="UniProtKB-ARBA"/>
</dbReference>